<feature type="region of interest" description="Disordered" evidence="1">
    <location>
        <begin position="42"/>
        <end position="94"/>
    </location>
</feature>
<dbReference type="Proteomes" id="UP000002985">
    <property type="component" value="Unassembled WGS sequence"/>
</dbReference>
<keyword evidence="4" id="KW-1185">Reference proteome</keyword>
<sequence>MKALTPQEALKIYQSGPEAVIKILCELSAAVERLEHRVRELENQLAQNSRNSNRPPSSDVFQKHTSSESRRKRKPGGQKGHPGQTLKPVENPDHVTWHKVDKHCDCGYPLKDQPWHDYGRRQVFDIPSLKTEVLDETGMSLSGTNHWLHSASTEEFT</sequence>
<name>I3IKE4_9BACT</name>
<dbReference type="EMBL" id="BAFH01000003">
    <property type="protein sequence ID" value="GAB62189.1"/>
    <property type="molecule type" value="Genomic_DNA"/>
</dbReference>
<evidence type="ECO:0000313" key="4">
    <source>
        <dbReference type="Proteomes" id="UP000002985"/>
    </source>
</evidence>
<gene>
    <name evidence="3" type="ORF">KSU1_C0593</name>
</gene>
<dbReference type="eggNOG" id="COG3599">
    <property type="taxonomic scope" value="Bacteria"/>
</dbReference>
<organism evidence="3 4">
    <name type="scientific">Candidatus Jettenia caeni</name>
    <dbReference type="NCBI Taxonomy" id="247490"/>
    <lineage>
        <taxon>Bacteria</taxon>
        <taxon>Pseudomonadati</taxon>
        <taxon>Planctomycetota</taxon>
        <taxon>Candidatus Brocadiia</taxon>
        <taxon>Candidatus Brocadiales</taxon>
        <taxon>Candidatus Brocadiaceae</taxon>
        <taxon>Candidatus Jettenia</taxon>
    </lineage>
</organism>
<dbReference type="STRING" id="247490.KSU1_C0593"/>
<evidence type="ECO:0000259" key="2">
    <source>
        <dbReference type="Pfam" id="PF20042"/>
    </source>
</evidence>
<accession>I3IKE4</accession>
<feature type="compositionally biased region" description="Low complexity" evidence="1">
    <location>
        <begin position="48"/>
        <end position="58"/>
    </location>
</feature>
<dbReference type="AlphaFoldDB" id="I3IKE4"/>
<protein>
    <submittedName>
        <fullName evidence="3">Putative transposase</fullName>
    </submittedName>
</protein>
<feature type="domain" description="DUF6444" evidence="2">
    <location>
        <begin position="19"/>
        <end position="85"/>
    </location>
</feature>
<evidence type="ECO:0000256" key="1">
    <source>
        <dbReference type="SAM" id="MobiDB-lite"/>
    </source>
</evidence>
<dbReference type="InterPro" id="IPR045618">
    <property type="entry name" value="DUF6444"/>
</dbReference>
<comment type="caution">
    <text evidence="3">The sequence shown here is derived from an EMBL/GenBank/DDBJ whole genome shotgun (WGS) entry which is preliminary data.</text>
</comment>
<evidence type="ECO:0000313" key="3">
    <source>
        <dbReference type="EMBL" id="GAB62189.1"/>
    </source>
</evidence>
<dbReference type="PANTHER" id="PTHR33678:SF1">
    <property type="entry name" value="BLL1576 PROTEIN"/>
    <property type="match status" value="1"/>
</dbReference>
<dbReference type="PANTHER" id="PTHR33678">
    <property type="entry name" value="BLL1576 PROTEIN"/>
    <property type="match status" value="1"/>
</dbReference>
<reference evidence="3 4" key="1">
    <citation type="journal article" date="2012" name="FEBS Lett.">
        <title>Anammox organism KSU-1 expresses a NirK-type copper-containing nitrite reductase instead of a NirS-type with cytochrome cd1.</title>
        <authorList>
            <person name="Hira D."/>
            <person name="Toh H."/>
            <person name="Migita C.T."/>
            <person name="Okubo H."/>
            <person name="Nishiyama T."/>
            <person name="Hattori M."/>
            <person name="Furukawa K."/>
            <person name="Fujii T."/>
        </authorList>
    </citation>
    <scope>NUCLEOTIDE SEQUENCE [LARGE SCALE GENOMIC DNA]</scope>
</reference>
<proteinExistence type="predicted"/>
<dbReference type="InterPro" id="IPR052344">
    <property type="entry name" value="Transposase-related"/>
</dbReference>
<dbReference type="Pfam" id="PF20042">
    <property type="entry name" value="DUF6444"/>
    <property type="match status" value="1"/>
</dbReference>